<accession>A0A139HK16</accession>
<protein>
    <submittedName>
        <fullName evidence="2">Uncharacterized protein</fullName>
    </submittedName>
</protein>
<gene>
    <name evidence="2" type="ORF">AC578_5371</name>
</gene>
<dbReference type="Proteomes" id="UP000070133">
    <property type="component" value="Unassembled WGS sequence"/>
</dbReference>
<feature type="compositionally biased region" description="Basic and acidic residues" evidence="1">
    <location>
        <begin position="193"/>
        <end position="207"/>
    </location>
</feature>
<dbReference type="OrthoDB" id="3926908at2759"/>
<feature type="region of interest" description="Disordered" evidence="1">
    <location>
        <begin position="1"/>
        <end position="26"/>
    </location>
</feature>
<feature type="region of interest" description="Disordered" evidence="1">
    <location>
        <begin position="193"/>
        <end position="226"/>
    </location>
</feature>
<sequence length="226" mass="25419">MSIDNAPTAGAPTPPQEEQPNGAYATYVPHDLKYDPDFEDALMQPVLNALSASASHAIRLIPEGSSDLPVEGVSVRAQDISIESLPNISEEELPLPLDDPRRKFASPVPGINLTHPGGYLEGGPGLDPDMDTFAEDFFDRNRHVTTSEDMRAAIQREIDENKELLQERLRARQEAKEKNERIEKELKIMQEEHEMERKVNKRMAESRKAKKEAKQKRRARAERDGG</sequence>
<proteinExistence type="predicted"/>
<dbReference type="AlphaFoldDB" id="A0A139HK16"/>
<keyword evidence="3" id="KW-1185">Reference proteome</keyword>
<reference evidence="2 3" key="1">
    <citation type="submission" date="2015-07" db="EMBL/GenBank/DDBJ databases">
        <title>Comparative genomics of the Sigatoka disease complex on banana suggests a link between parallel evolutionary changes in Pseudocercospora fijiensis and Pseudocercospora eumusae and increased virulence on the banana host.</title>
        <authorList>
            <person name="Chang T.-C."/>
            <person name="Salvucci A."/>
            <person name="Crous P.W."/>
            <person name="Stergiopoulos I."/>
        </authorList>
    </citation>
    <scope>NUCLEOTIDE SEQUENCE [LARGE SCALE GENOMIC DNA]</scope>
    <source>
        <strain evidence="2 3">CBS 114824</strain>
    </source>
</reference>
<feature type="compositionally biased region" description="Basic residues" evidence="1">
    <location>
        <begin position="208"/>
        <end position="220"/>
    </location>
</feature>
<evidence type="ECO:0000256" key="1">
    <source>
        <dbReference type="SAM" id="MobiDB-lite"/>
    </source>
</evidence>
<organism evidence="2 3">
    <name type="scientific">Pseudocercospora eumusae</name>
    <dbReference type="NCBI Taxonomy" id="321146"/>
    <lineage>
        <taxon>Eukaryota</taxon>
        <taxon>Fungi</taxon>
        <taxon>Dikarya</taxon>
        <taxon>Ascomycota</taxon>
        <taxon>Pezizomycotina</taxon>
        <taxon>Dothideomycetes</taxon>
        <taxon>Dothideomycetidae</taxon>
        <taxon>Mycosphaerellales</taxon>
        <taxon>Mycosphaerellaceae</taxon>
        <taxon>Pseudocercospora</taxon>
    </lineage>
</organism>
<comment type="caution">
    <text evidence="2">The sequence shown here is derived from an EMBL/GenBank/DDBJ whole genome shotgun (WGS) entry which is preliminary data.</text>
</comment>
<name>A0A139HK16_9PEZI</name>
<dbReference type="EMBL" id="LFZN01000037">
    <property type="protein sequence ID" value="KXT02825.1"/>
    <property type="molecule type" value="Genomic_DNA"/>
</dbReference>
<evidence type="ECO:0000313" key="2">
    <source>
        <dbReference type="EMBL" id="KXT02825.1"/>
    </source>
</evidence>
<feature type="region of interest" description="Disordered" evidence="1">
    <location>
        <begin position="91"/>
        <end position="128"/>
    </location>
</feature>
<evidence type="ECO:0000313" key="3">
    <source>
        <dbReference type="Proteomes" id="UP000070133"/>
    </source>
</evidence>